<evidence type="ECO:0000313" key="2">
    <source>
        <dbReference type="EMBL" id="KAG2282875.1"/>
    </source>
</evidence>
<keyword evidence="3" id="KW-1185">Reference proteome</keyword>
<dbReference type="Proteomes" id="UP000886595">
    <property type="component" value="Unassembled WGS sequence"/>
</dbReference>
<dbReference type="AlphaFoldDB" id="A0A8X7R6N7"/>
<evidence type="ECO:0000313" key="3">
    <source>
        <dbReference type="Proteomes" id="UP000886595"/>
    </source>
</evidence>
<feature type="signal peptide" evidence="1">
    <location>
        <begin position="1"/>
        <end position="21"/>
    </location>
</feature>
<accession>A0A8X7R6N7</accession>
<comment type="caution">
    <text evidence="2">The sequence shown here is derived from an EMBL/GenBank/DDBJ whole genome shotgun (WGS) entry which is preliminary data.</text>
</comment>
<proteinExistence type="predicted"/>
<organism evidence="2 3">
    <name type="scientific">Brassica carinata</name>
    <name type="common">Ethiopian mustard</name>
    <name type="synonym">Abyssinian cabbage</name>
    <dbReference type="NCBI Taxonomy" id="52824"/>
    <lineage>
        <taxon>Eukaryota</taxon>
        <taxon>Viridiplantae</taxon>
        <taxon>Streptophyta</taxon>
        <taxon>Embryophyta</taxon>
        <taxon>Tracheophyta</taxon>
        <taxon>Spermatophyta</taxon>
        <taxon>Magnoliopsida</taxon>
        <taxon>eudicotyledons</taxon>
        <taxon>Gunneridae</taxon>
        <taxon>Pentapetalae</taxon>
        <taxon>rosids</taxon>
        <taxon>malvids</taxon>
        <taxon>Brassicales</taxon>
        <taxon>Brassicaceae</taxon>
        <taxon>Brassiceae</taxon>
        <taxon>Brassica</taxon>
    </lineage>
</organism>
<gene>
    <name evidence="2" type="ORF">Bca52824_054095</name>
</gene>
<keyword evidence="1" id="KW-0732">Signal</keyword>
<feature type="chain" id="PRO_5036491937" description="Secreted protein" evidence="1">
    <location>
        <begin position="22"/>
        <end position="77"/>
    </location>
</feature>
<sequence length="77" mass="8454">MSMEPSLLLLVLCSGVELRRGVETSDGATASHHHRRRVSPSLIHMTISCGPPVVHPMSPETLPCCRRLRRVVNQGEA</sequence>
<dbReference type="EMBL" id="JAAMPC010000011">
    <property type="protein sequence ID" value="KAG2282875.1"/>
    <property type="molecule type" value="Genomic_DNA"/>
</dbReference>
<evidence type="ECO:0008006" key="4">
    <source>
        <dbReference type="Google" id="ProtNLM"/>
    </source>
</evidence>
<protein>
    <recommendedName>
        <fullName evidence="4">Secreted protein</fullName>
    </recommendedName>
</protein>
<evidence type="ECO:0000256" key="1">
    <source>
        <dbReference type="SAM" id="SignalP"/>
    </source>
</evidence>
<reference evidence="2 3" key="1">
    <citation type="submission" date="2020-02" db="EMBL/GenBank/DDBJ databases">
        <authorList>
            <person name="Ma Q."/>
            <person name="Huang Y."/>
            <person name="Song X."/>
            <person name="Pei D."/>
        </authorList>
    </citation>
    <scope>NUCLEOTIDE SEQUENCE [LARGE SCALE GENOMIC DNA]</scope>
    <source>
        <strain evidence="2">Sxm20200214</strain>
        <tissue evidence="2">Leaf</tissue>
    </source>
</reference>
<name>A0A8X7R6N7_BRACI</name>